<accession>A0ABT2QPG8</accession>
<gene>
    <name evidence="1" type="ORF">N9R04_03950</name>
</gene>
<name>A0ABT2QPG8_9STAP</name>
<evidence type="ECO:0008006" key="3">
    <source>
        <dbReference type="Google" id="ProtNLM"/>
    </source>
</evidence>
<evidence type="ECO:0000313" key="1">
    <source>
        <dbReference type="EMBL" id="MCU5745875.1"/>
    </source>
</evidence>
<protein>
    <recommendedName>
        <fullName evidence="3">Phage protein</fullName>
    </recommendedName>
</protein>
<sequence>MKNTKKVIYYYYDEVGYRRLWSVTNLNESVVSGYKPRIEFFKKENPDLDNLFVQIDGVEFKLL</sequence>
<keyword evidence="2" id="KW-1185">Reference proteome</keyword>
<organism evidence="1 2">
    <name type="scientific">Staphylococcus marylandisciuri</name>
    <dbReference type="NCBI Taxonomy" id="2981529"/>
    <lineage>
        <taxon>Bacteria</taxon>
        <taxon>Bacillati</taxon>
        <taxon>Bacillota</taxon>
        <taxon>Bacilli</taxon>
        <taxon>Bacillales</taxon>
        <taxon>Staphylococcaceae</taxon>
        <taxon>Staphylococcus</taxon>
    </lineage>
</organism>
<dbReference type="Proteomes" id="UP001209553">
    <property type="component" value="Unassembled WGS sequence"/>
</dbReference>
<reference evidence="1 2" key="1">
    <citation type="journal article" date="2023" name="Int. J. Syst. Evol. Microbiol.">
        <title>Streptococcus sciuri sp. nov., Staphylococcus marylandisciuri sp. nov. and Staphylococcus americanisciuri sp. nov., isolated from faeces of eastern grey squirrel (Sciurus carolinensis).</title>
        <authorList>
            <person name="Volokhov D.V."/>
            <person name="Zagorodnyaya T.A."/>
            <person name="Furtak V.A."/>
            <person name="Nattanmai G."/>
            <person name="Randall L."/>
            <person name="Jose S."/>
            <person name="Gao Y."/>
            <person name="Eisenberg T."/>
            <person name="Delmonte P."/>
            <person name="Blom J."/>
            <person name="Mitchell K.K."/>
        </authorList>
    </citation>
    <scope>NUCLEOTIDE SEQUENCE [LARGE SCALE GENOMIC DNA]</scope>
    <source>
        <strain evidence="1 2">SQ8-PEA</strain>
    </source>
</reference>
<proteinExistence type="predicted"/>
<dbReference type="RefSeq" id="WP_262855278.1">
    <property type="nucleotide sequence ID" value="NZ_JAOPKZ010000005.1"/>
</dbReference>
<dbReference type="EMBL" id="JAOPKZ010000005">
    <property type="protein sequence ID" value="MCU5745875.1"/>
    <property type="molecule type" value="Genomic_DNA"/>
</dbReference>
<comment type="caution">
    <text evidence="1">The sequence shown here is derived from an EMBL/GenBank/DDBJ whole genome shotgun (WGS) entry which is preliminary data.</text>
</comment>
<evidence type="ECO:0000313" key="2">
    <source>
        <dbReference type="Proteomes" id="UP001209553"/>
    </source>
</evidence>